<feature type="domain" description="PLL-like beta propeller" evidence="2">
    <location>
        <begin position="467"/>
        <end position="717"/>
    </location>
</feature>
<dbReference type="PANTHER" id="PTHR13593">
    <property type="match status" value="1"/>
</dbReference>
<keyword evidence="4" id="KW-1185">Reference proteome</keyword>
<sequence>MTRPAHPLRRSATPLLAAATLTAALAVAGLPAPAAASAASAATIAASASNPNPRDWPGMRDGGAIDPKSLVLPRWMSQISGVIGNRPLNRIVMPGSHDAGSWSITDRTGVCDTASEADLARKFPPVAAAISITQMSTIKQQLANGSRYLDLRLCKQGGKWYTYHGGPLGGLFFDDPATGRKGEINEIAEWLRDHPEEIVTIELRTSVSADSDPSEARNTAAEDEAEAVDLLGAAIGTDRIADRSKLSPTSTYNQFMAAKANVVLIDTKNRTGHPWAWRSDTVESRDSYVENKDWGGLIRDALKGRTAIDKISDTAIKRNEEVLLNDFGDSNKLFTLSGNVDSTLALPDAVADVAATMDYKPDGMPYMLYLAREHNTRLLAKLEGRWRHSDIARNGNIVQIDYVGMGGRRADGSIIFSDDMSAAIIANNTPTTAPNTLVGAERRADGGWNATAELPGAYSSAEFGGGERAVTAMPDGSLHFAAYGADNLMYHNIRFADGSWQGWQRFNSADADRRFRTGPLAVASTPDGTLHIAAVDKDGNLMHTLRRPDGSWQEGWGAVPDGQGRPFQAKGVALAGLPNNSIKVLAYGKDGAMRMTERYANGLWEQTGWQTIPGVGAPVFAGRELAVATTKDHSVQIAAIGQDGKVYHMVQDVRRVNKPWGSVQWSADEAMQATDVSLATLPDGSAQLVAIGLDGNVWHTVRHGDGSWTGFGSVRGSYGRALAATGVGITALPDGRTYTLAGAR</sequence>
<dbReference type="Proteomes" id="UP001522868">
    <property type="component" value="Unassembled WGS sequence"/>
</dbReference>
<feature type="signal peptide" evidence="1">
    <location>
        <begin position="1"/>
        <end position="34"/>
    </location>
</feature>
<gene>
    <name evidence="3" type="ORF">M1O15_22545</name>
</gene>
<comment type="caution">
    <text evidence="3">The sequence shown here is derived from an EMBL/GenBank/DDBJ whole genome shotgun (WGS) entry which is preliminary data.</text>
</comment>
<evidence type="ECO:0000313" key="4">
    <source>
        <dbReference type="Proteomes" id="UP001522868"/>
    </source>
</evidence>
<dbReference type="Pfam" id="PF26607">
    <property type="entry name" value="DUF8189"/>
    <property type="match status" value="1"/>
</dbReference>
<dbReference type="Gene3D" id="3.20.20.190">
    <property type="entry name" value="Phosphatidylinositol (PI) phosphodiesterase"/>
    <property type="match status" value="1"/>
</dbReference>
<feature type="chain" id="PRO_5045366249" description="PLL-like beta propeller domain-containing protein" evidence="1">
    <location>
        <begin position="35"/>
        <end position="744"/>
    </location>
</feature>
<proteinExistence type="predicted"/>
<dbReference type="PROSITE" id="PS51318">
    <property type="entry name" value="TAT"/>
    <property type="match status" value="1"/>
</dbReference>
<dbReference type="SUPFAM" id="SSF51695">
    <property type="entry name" value="PLC-like phosphodiesterases"/>
    <property type="match status" value="1"/>
</dbReference>
<dbReference type="InterPro" id="IPR017946">
    <property type="entry name" value="PLC-like_Pdiesterase_TIM-brl"/>
</dbReference>
<dbReference type="InterPro" id="IPR006311">
    <property type="entry name" value="TAT_signal"/>
</dbReference>
<evidence type="ECO:0000259" key="2">
    <source>
        <dbReference type="Pfam" id="PF26607"/>
    </source>
</evidence>
<dbReference type="InterPro" id="IPR058502">
    <property type="entry name" value="PLL-like_beta-prop"/>
</dbReference>
<dbReference type="SUPFAM" id="SSF89372">
    <property type="entry name" value="Fucose-specific lectin"/>
    <property type="match status" value="2"/>
</dbReference>
<name>A0ABT0IFN3_9ACTN</name>
<protein>
    <recommendedName>
        <fullName evidence="2">PLL-like beta propeller domain-containing protein</fullName>
    </recommendedName>
</protein>
<dbReference type="Gene3D" id="2.120.10.70">
    <property type="entry name" value="Fucose-specific lectin"/>
    <property type="match status" value="2"/>
</dbReference>
<accession>A0ABT0IFN3</accession>
<keyword evidence="1" id="KW-0732">Signal</keyword>
<dbReference type="InterPro" id="IPR051057">
    <property type="entry name" value="PI-PLC_domain"/>
</dbReference>
<evidence type="ECO:0000313" key="3">
    <source>
        <dbReference type="EMBL" id="MCK8680125.1"/>
    </source>
</evidence>
<dbReference type="PANTHER" id="PTHR13593:SF113">
    <property type="entry name" value="SI:DKEY-266F7.9"/>
    <property type="match status" value="1"/>
</dbReference>
<reference evidence="3 4" key="1">
    <citation type="submission" date="2022-04" db="EMBL/GenBank/DDBJ databases">
        <title>Streptomyces sp. nov. LCR6-01 isolated from Lichen of Dirinaria sp.</title>
        <authorList>
            <person name="Kanchanasin P."/>
            <person name="Tanasupawat S."/>
            <person name="Phongsopitanun W."/>
        </authorList>
    </citation>
    <scope>NUCLEOTIDE SEQUENCE [LARGE SCALE GENOMIC DNA]</scope>
    <source>
        <strain evidence="3 4">LCR6-01</strain>
    </source>
</reference>
<dbReference type="PROSITE" id="PS50007">
    <property type="entry name" value="PIPLC_X_DOMAIN"/>
    <property type="match status" value="1"/>
</dbReference>
<evidence type="ECO:0000256" key="1">
    <source>
        <dbReference type="SAM" id="SignalP"/>
    </source>
</evidence>
<organism evidence="3 4">
    <name type="scientific">Streptomyces lichenis</name>
    <dbReference type="NCBI Taxonomy" id="2306967"/>
    <lineage>
        <taxon>Bacteria</taxon>
        <taxon>Bacillati</taxon>
        <taxon>Actinomycetota</taxon>
        <taxon>Actinomycetes</taxon>
        <taxon>Kitasatosporales</taxon>
        <taxon>Streptomycetaceae</taxon>
        <taxon>Streptomyces</taxon>
    </lineage>
</organism>
<dbReference type="RefSeq" id="WP_248635945.1">
    <property type="nucleotide sequence ID" value="NZ_JALPTH010000024.1"/>
</dbReference>
<dbReference type="EMBL" id="JALPTH010000024">
    <property type="protein sequence ID" value="MCK8680125.1"/>
    <property type="molecule type" value="Genomic_DNA"/>
</dbReference>